<dbReference type="EMBL" id="FWWU01000009">
    <property type="protein sequence ID" value="SMB89223.1"/>
    <property type="molecule type" value="Genomic_DNA"/>
</dbReference>
<reference evidence="1 2" key="1">
    <citation type="submission" date="2017-04" db="EMBL/GenBank/DDBJ databases">
        <authorList>
            <person name="Afonso C.L."/>
            <person name="Miller P.J."/>
            <person name="Scott M.A."/>
            <person name="Spackman E."/>
            <person name="Goraichik I."/>
            <person name="Dimitrov K.M."/>
            <person name="Suarez D.L."/>
            <person name="Swayne D.E."/>
        </authorList>
    </citation>
    <scope>NUCLEOTIDE SEQUENCE [LARGE SCALE GENOMIC DNA]</scope>
    <source>
        <strain evidence="1 2">KR-140</strain>
    </source>
</reference>
<sequence length="110" mass="12187">MLRSLLLALLLIGGTLALPLAALPLKPPQALYCTPTVYRDQVTPIGYQAVIWPAPGCTRPAKVRKENRRTGSVIGEPSTIPVGQIVRVWVFTHRLSYTLDGRTWQRLGVR</sequence>
<proteinExistence type="predicted"/>
<dbReference type="AlphaFoldDB" id="A0A1W1V7G3"/>
<name>A0A1W1V7G3_9DEIO</name>
<dbReference type="RefSeq" id="WP_084048013.1">
    <property type="nucleotide sequence ID" value="NZ_FWWU01000009.1"/>
</dbReference>
<dbReference type="Proteomes" id="UP000192582">
    <property type="component" value="Unassembled WGS sequence"/>
</dbReference>
<keyword evidence="2" id="KW-1185">Reference proteome</keyword>
<evidence type="ECO:0000313" key="1">
    <source>
        <dbReference type="EMBL" id="SMB89223.1"/>
    </source>
</evidence>
<evidence type="ECO:0000313" key="2">
    <source>
        <dbReference type="Proteomes" id="UP000192582"/>
    </source>
</evidence>
<gene>
    <name evidence="1" type="ORF">SAMN00790413_00317</name>
</gene>
<dbReference type="OrthoDB" id="73448at2"/>
<accession>A0A1W1V7G3</accession>
<organism evidence="1 2">
    <name type="scientific">Deinococcus hopiensis KR-140</name>
    <dbReference type="NCBI Taxonomy" id="695939"/>
    <lineage>
        <taxon>Bacteria</taxon>
        <taxon>Thermotogati</taxon>
        <taxon>Deinococcota</taxon>
        <taxon>Deinococci</taxon>
        <taxon>Deinococcales</taxon>
        <taxon>Deinococcaceae</taxon>
        <taxon>Deinococcus</taxon>
    </lineage>
</organism>
<protein>
    <submittedName>
        <fullName evidence="1">Uncharacterized protein</fullName>
    </submittedName>
</protein>